<organism evidence="2 3">
    <name type="scientific">Bifidobacterium lemurum</name>
    <dbReference type="NCBI Taxonomy" id="1603886"/>
    <lineage>
        <taxon>Bacteria</taxon>
        <taxon>Bacillati</taxon>
        <taxon>Actinomycetota</taxon>
        <taxon>Actinomycetes</taxon>
        <taxon>Bifidobacteriales</taxon>
        <taxon>Bifidobacteriaceae</taxon>
        <taxon>Bifidobacterium</taxon>
    </lineage>
</organism>
<dbReference type="OrthoDB" id="9903122at2"/>
<feature type="transmembrane region" description="Helical" evidence="1">
    <location>
        <begin position="12"/>
        <end position="30"/>
    </location>
</feature>
<reference evidence="2 3" key="1">
    <citation type="journal article" date="2017" name="BMC Genomics">
        <title>Comparative genomic and phylogenomic analyses of the Bifidobacteriaceae family.</title>
        <authorList>
            <person name="Lugli G.A."/>
            <person name="Milani C."/>
            <person name="Turroni F."/>
            <person name="Duranti S."/>
            <person name="Mancabelli L."/>
            <person name="Mangifesta M."/>
            <person name="Ferrario C."/>
            <person name="Modesto M."/>
            <person name="Mattarelli P."/>
            <person name="Jiri K."/>
            <person name="van Sinderen D."/>
            <person name="Ventura M."/>
        </authorList>
    </citation>
    <scope>NUCLEOTIDE SEQUENCE [LARGE SCALE GENOMIC DNA]</scope>
    <source>
        <strain evidence="2 3">DSM 28807</strain>
    </source>
</reference>
<evidence type="ECO:0000313" key="3">
    <source>
        <dbReference type="Proteomes" id="UP000216352"/>
    </source>
</evidence>
<evidence type="ECO:0000313" key="2">
    <source>
        <dbReference type="EMBL" id="OZG62484.1"/>
    </source>
</evidence>
<gene>
    <name evidence="2" type="ORF">BLEM_1030</name>
</gene>
<sequence>MRSLGLRDRVILAFAIVFVAAVLVVSAWLSETRTWQSDGSAASAGESLSVMPLDEVCSILAVDAVGSASADAQGYLASGHDGLDATCVVKNGSEAWSVSFVCEDGEWRSKGVVELDGAVSSPSGAEAEQ</sequence>
<accession>A0A261FTG3</accession>
<keyword evidence="1" id="KW-0812">Transmembrane</keyword>
<name>A0A261FTG3_9BIFI</name>
<comment type="caution">
    <text evidence="2">The sequence shown here is derived from an EMBL/GenBank/DDBJ whole genome shotgun (WGS) entry which is preliminary data.</text>
</comment>
<protein>
    <submittedName>
        <fullName evidence="2">Uncharacterized protein</fullName>
    </submittedName>
</protein>
<keyword evidence="3" id="KW-1185">Reference proteome</keyword>
<dbReference type="STRING" id="1603886.GCA_001895165_00437"/>
<evidence type="ECO:0000256" key="1">
    <source>
        <dbReference type="SAM" id="Phobius"/>
    </source>
</evidence>
<keyword evidence="1" id="KW-1133">Transmembrane helix</keyword>
<dbReference type="EMBL" id="MWWX01000005">
    <property type="protein sequence ID" value="OZG62484.1"/>
    <property type="molecule type" value="Genomic_DNA"/>
</dbReference>
<dbReference type="RefSeq" id="WP_072724086.1">
    <property type="nucleotide sequence ID" value="NZ_BDIS01000004.1"/>
</dbReference>
<proteinExistence type="predicted"/>
<dbReference type="AlphaFoldDB" id="A0A261FTG3"/>
<keyword evidence="1" id="KW-0472">Membrane</keyword>
<dbReference type="Proteomes" id="UP000216352">
    <property type="component" value="Unassembled WGS sequence"/>
</dbReference>